<dbReference type="PANTHER" id="PTHR42756:SF1">
    <property type="entry name" value="TRANSCRIPTIONAL REPRESSOR OF EMRAB OPERON"/>
    <property type="match status" value="1"/>
</dbReference>
<gene>
    <name evidence="5" type="ORF">O0554_10455</name>
</gene>
<accession>A0AAP3DF59</accession>
<dbReference type="InterPro" id="IPR036388">
    <property type="entry name" value="WH-like_DNA-bd_sf"/>
</dbReference>
<dbReference type="PANTHER" id="PTHR42756">
    <property type="entry name" value="TRANSCRIPTIONAL REGULATOR, MARR"/>
    <property type="match status" value="1"/>
</dbReference>
<keyword evidence="2" id="KW-0238">DNA-binding</keyword>
<keyword evidence="1" id="KW-0805">Transcription regulation</keyword>
<comment type="caution">
    <text evidence="5">The sequence shown here is derived from an EMBL/GenBank/DDBJ whole genome shotgun (WGS) entry which is preliminary data.</text>
</comment>
<protein>
    <submittedName>
        <fullName evidence="5">MarR family transcriptional regulator</fullName>
    </submittedName>
</protein>
<evidence type="ECO:0000313" key="6">
    <source>
        <dbReference type="Proteomes" id="UP001077662"/>
    </source>
</evidence>
<dbReference type="EMBL" id="JAPTNE010000012">
    <property type="protein sequence ID" value="MCZ0807334.1"/>
    <property type="molecule type" value="Genomic_DNA"/>
</dbReference>
<dbReference type="Pfam" id="PF01047">
    <property type="entry name" value="MarR"/>
    <property type="match status" value="1"/>
</dbReference>
<dbReference type="InterPro" id="IPR036390">
    <property type="entry name" value="WH_DNA-bd_sf"/>
</dbReference>
<dbReference type="PRINTS" id="PR00598">
    <property type="entry name" value="HTHMARR"/>
</dbReference>
<keyword evidence="3" id="KW-0804">Transcription</keyword>
<dbReference type="Gene3D" id="1.10.10.10">
    <property type="entry name" value="Winged helix-like DNA-binding domain superfamily/Winged helix DNA-binding domain"/>
    <property type="match status" value="1"/>
</dbReference>
<name>A0AAP3DF59_BRELA</name>
<dbReference type="SUPFAM" id="SSF46785">
    <property type="entry name" value="Winged helix' DNA-binding domain"/>
    <property type="match status" value="1"/>
</dbReference>
<evidence type="ECO:0000259" key="4">
    <source>
        <dbReference type="PROSITE" id="PS50995"/>
    </source>
</evidence>
<dbReference type="GO" id="GO:0003700">
    <property type="term" value="F:DNA-binding transcription factor activity"/>
    <property type="evidence" value="ECO:0007669"/>
    <property type="project" value="InterPro"/>
</dbReference>
<dbReference type="GO" id="GO:0003677">
    <property type="term" value="F:DNA binding"/>
    <property type="evidence" value="ECO:0007669"/>
    <property type="project" value="UniProtKB-KW"/>
</dbReference>
<evidence type="ECO:0000256" key="3">
    <source>
        <dbReference type="ARBA" id="ARBA00023163"/>
    </source>
</evidence>
<organism evidence="5 6">
    <name type="scientific">Brevibacillus laterosporus</name>
    <name type="common">Bacillus laterosporus</name>
    <dbReference type="NCBI Taxonomy" id="1465"/>
    <lineage>
        <taxon>Bacteria</taxon>
        <taxon>Bacillati</taxon>
        <taxon>Bacillota</taxon>
        <taxon>Bacilli</taxon>
        <taxon>Bacillales</taxon>
        <taxon>Paenibacillaceae</taxon>
        <taxon>Brevibacillus</taxon>
    </lineage>
</organism>
<sequence>MNANSYENVTQLRSLFSRLAKSDWRKQQTKWNIKASEVRLLLAVKEGSKQADSEGITVSDISKILQVTSPTVTQMINNLIKNDYVKRSVHPTDRRITEITLSEKGKQIAKEASEQATNIFEGLIDFLGKEQSDQLVNLLEQSFTYFEQINKKQI</sequence>
<reference evidence="5" key="1">
    <citation type="submission" date="2022-09" db="EMBL/GenBank/DDBJ databases">
        <title>Genome analysis and characterization of larvicidal activity of Brevibacillus strains.</title>
        <authorList>
            <person name="Patrusheva E.V."/>
            <person name="Izotova A.O."/>
            <person name="Toshchakov S.V."/>
            <person name="Sineoky S.P."/>
        </authorList>
    </citation>
    <scope>NUCLEOTIDE SEQUENCE</scope>
    <source>
        <strain evidence="5">VKPM_B-13247</strain>
    </source>
</reference>
<evidence type="ECO:0000256" key="2">
    <source>
        <dbReference type="ARBA" id="ARBA00023125"/>
    </source>
</evidence>
<evidence type="ECO:0000256" key="1">
    <source>
        <dbReference type="ARBA" id="ARBA00023015"/>
    </source>
</evidence>
<feature type="domain" description="HTH marR-type" evidence="4">
    <location>
        <begin position="9"/>
        <end position="144"/>
    </location>
</feature>
<dbReference type="RefSeq" id="WP_104149421.1">
    <property type="nucleotide sequence ID" value="NZ_JANSGW010000012.1"/>
</dbReference>
<dbReference type="Proteomes" id="UP001077662">
    <property type="component" value="Unassembled WGS sequence"/>
</dbReference>
<dbReference type="InterPro" id="IPR000835">
    <property type="entry name" value="HTH_MarR-typ"/>
</dbReference>
<evidence type="ECO:0000313" key="5">
    <source>
        <dbReference type="EMBL" id="MCZ0807334.1"/>
    </source>
</evidence>
<dbReference type="AlphaFoldDB" id="A0AAP3DF59"/>
<proteinExistence type="predicted"/>
<dbReference type="PROSITE" id="PS50995">
    <property type="entry name" value="HTH_MARR_2"/>
    <property type="match status" value="1"/>
</dbReference>
<dbReference type="SMART" id="SM00347">
    <property type="entry name" value="HTH_MARR"/>
    <property type="match status" value="1"/>
</dbReference>